<dbReference type="Pfam" id="PF05426">
    <property type="entry name" value="Alginate_lyase"/>
    <property type="match status" value="1"/>
</dbReference>
<sequence>MAACALLALGALCAAAVLPVHSFTSYANDFVNPHYMLAGNFSQSTTRAQQSIISAAEQLAAKGPWSVTFKNITPPSGDLHDYMSWAPYSWPDCSKAGNTTALTQEQIWTTCPYVTRDGQFNPDARLVNDVGSFSDLADAVFYNALAWALDGQASHAASVASSIQTWFIEPKTAMNPNLNYAQMARGPDGQTGSHEGVLDLKCMAKIVSGILILWEGNAPQWTMELDTQMKNWTTQYIGWLENADIAIQEAKAANNHGTFYYNQLAALQILVGDLDGARGTLERYYKNQFLSQISANGDQPLESARTRPYHYRAYNLAAMITNARLAAYIDYDTWNLTTSAGATVQSALNFAMQQSPGHETASELYSNVAAVAAAYGDANGKYAAFLLQHDGSSYVEDPAFLWDQPLSDSGLVRVTPAASSASPAAAKPSAAGGGKSGSEVPPKDSGAASWHPVRLGFFRGFVFATVPLIHLL</sequence>
<dbReference type="InterPro" id="IPR008929">
    <property type="entry name" value="Chondroitin_lyas"/>
</dbReference>
<feature type="chain" id="PRO_5034454986" evidence="4">
    <location>
        <begin position="23"/>
        <end position="472"/>
    </location>
</feature>
<dbReference type="GO" id="GO:0016829">
    <property type="term" value="F:lyase activity"/>
    <property type="evidence" value="ECO:0007669"/>
    <property type="project" value="UniProtKB-KW"/>
</dbReference>
<dbReference type="OrthoDB" id="63533at2759"/>
<organism evidence="6 7">
    <name type="scientific">Obba rivulosa</name>
    <dbReference type="NCBI Taxonomy" id="1052685"/>
    <lineage>
        <taxon>Eukaryota</taxon>
        <taxon>Fungi</taxon>
        <taxon>Dikarya</taxon>
        <taxon>Basidiomycota</taxon>
        <taxon>Agaricomycotina</taxon>
        <taxon>Agaricomycetes</taxon>
        <taxon>Polyporales</taxon>
        <taxon>Gelatoporiaceae</taxon>
        <taxon>Obba</taxon>
    </lineage>
</organism>
<evidence type="ECO:0000256" key="2">
    <source>
        <dbReference type="ARBA" id="ARBA00023239"/>
    </source>
</evidence>
<dbReference type="SUPFAM" id="SSF48230">
    <property type="entry name" value="Chondroitin AC/alginate lyase"/>
    <property type="match status" value="1"/>
</dbReference>
<keyword evidence="2 6" id="KW-0456">Lyase</keyword>
<gene>
    <name evidence="6" type="ORF">OBBRIDRAFT_844681</name>
</gene>
<evidence type="ECO:0000256" key="1">
    <source>
        <dbReference type="ARBA" id="ARBA00022729"/>
    </source>
</evidence>
<protein>
    <submittedName>
        <fullName evidence="6">Chondroitin AC/alginate lyase</fullName>
    </submittedName>
</protein>
<keyword evidence="1 4" id="KW-0732">Signal</keyword>
<evidence type="ECO:0000256" key="3">
    <source>
        <dbReference type="SAM" id="MobiDB-lite"/>
    </source>
</evidence>
<dbReference type="GO" id="GO:0042597">
    <property type="term" value="C:periplasmic space"/>
    <property type="evidence" value="ECO:0007669"/>
    <property type="project" value="InterPro"/>
</dbReference>
<dbReference type="Proteomes" id="UP000250043">
    <property type="component" value="Unassembled WGS sequence"/>
</dbReference>
<dbReference type="InterPro" id="IPR008397">
    <property type="entry name" value="Alginate_lyase_dom"/>
</dbReference>
<accession>A0A8E2DIY4</accession>
<feature type="domain" description="Alginate lyase" evidence="5">
    <location>
        <begin position="66"/>
        <end position="359"/>
    </location>
</feature>
<dbReference type="Gene3D" id="1.50.10.100">
    <property type="entry name" value="Chondroitin AC/alginate lyase"/>
    <property type="match status" value="1"/>
</dbReference>
<reference evidence="6 7" key="1">
    <citation type="submission" date="2016-07" db="EMBL/GenBank/DDBJ databases">
        <title>Draft genome of the white-rot fungus Obba rivulosa 3A-2.</title>
        <authorList>
            <consortium name="DOE Joint Genome Institute"/>
            <person name="Miettinen O."/>
            <person name="Riley R."/>
            <person name="Acob R."/>
            <person name="Barry K."/>
            <person name="Cullen D."/>
            <person name="De Vries R."/>
            <person name="Hainaut M."/>
            <person name="Hatakka A."/>
            <person name="Henrissat B."/>
            <person name="Hilden K."/>
            <person name="Kuo R."/>
            <person name="Labutti K."/>
            <person name="Lipzen A."/>
            <person name="Makela M.R."/>
            <person name="Sandor L."/>
            <person name="Spatafora J.W."/>
            <person name="Grigoriev I.V."/>
            <person name="Hibbett D.S."/>
        </authorList>
    </citation>
    <scope>NUCLEOTIDE SEQUENCE [LARGE SCALE GENOMIC DNA]</scope>
    <source>
        <strain evidence="6 7">3A-2</strain>
    </source>
</reference>
<proteinExistence type="predicted"/>
<dbReference type="AlphaFoldDB" id="A0A8E2DIY4"/>
<dbReference type="EMBL" id="KV722445">
    <property type="protein sequence ID" value="OCH88737.1"/>
    <property type="molecule type" value="Genomic_DNA"/>
</dbReference>
<evidence type="ECO:0000259" key="5">
    <source>
        <dbReference type="Pfam" id="PF05426"/>
    </source>
</evidence>
<keyword evidence="7" id="KW-1185">Reference proteome</keyword>
<feature type="region of interest" description="Disordered" evidence="3">
    <location>
        <begin position="422"/>
        <end position="447"/>
    </location>
</feature>
<name>A0A8E2DIY4_9APHY</name>
<evidence type="ECO:0000313" key="7">
    <source>
        <dbReference type="Proteomes" id="UP000250043"/>
    </source>
</evidence>
<evidence type="ECO:0000313" key="6">
    <source>
        <dbReference type="EMBL" id="OCH88737.1"/>
    </source>
</evidence>
<evidence type="ECO:0000256" key="4">
    <source>
        <dbReference type="SAM" id="SignalP"/>
    </source>
</evidence>
<feature type="signal peptide" evidence="4">
    <location>
        <begin position="1"/>
        <end position="22"/>
    </location>
</feature>